<feature type="transmembrane region" description="Helical" evidence="2">
    <location>
        <begin position="48"/>
        <end position="70"/>
    </location>
</feature>
<protein>
    <submittedName>
        <fullName evidence="3">Tetraspanin</fullName>
    </submittedName>
</protein>
<reference evidence="3" key="1">
    <citation type="submission" date="2022-07" db="EMBL/GenBank/DDBJ databases">
        <title>The genome of Lyophyllum shimeji provides insight into the initial evolution of ectomycorrhizal fungal genome.</title>
        <authorList>
            <person name="Kobayashi Y."/>
            <person name="Shibata T."/>
            <person name="Hirakawa H."/>
            <person name="Shigenobu S."/>
            <person name="Nishiyama T."/>
            <person name="Yamada A."/>
            <person name="Hasebe M."/>
            <person name="Kawaguchi M."/>
        </authorList>
    </citation>
    <scope>NUCLEOTIDE SEQUENCE</scope>
    <source>
        <strain evidence="3">AT787</strain>
    </source>
</reference>
<feature type="transmembrane region" description="Helical" evidence="2">
    <location>
        <begin position="204"/>
        <end position="221"/>
    </location>
</feature>
<evidence type="ECO:0000256" key="2">
    <source>
        <dbReference type="SAM" id="Phobius"/>
    </source>
</evidence>
<dbReference type="OrthoDB" id="2279611at2759"/>
<gene>
    <name evidence="3" type="ORF">LshimejAT787_0207190</name>
</gene>
<evidence type="ECO:0000313" key="4">
    <source>
        <dbReference type="Proteomes" id="UP001063166"/>
    </source>
</evidence>
<keyword evidence="4" id="KW-1185">Reference proteome</keyword>
<dbReference type="EMBL" id="BRPK01000002">
    <property type="protein sequence ID" value="GLB35154.1"/>
    <property type="molecule type" value="Genomic_DNA"/>
</dbReference>
<dbReference type="AlphaFoldDB" id="A0A9P3UI98"/>
<accession>A0A9P3UI98</accession>
<comment type="caution">
    <text evidence="3">The sequence shown here is derived from an EMBL/GenBank/DDBJ whole genome shotgun (WGS) entry which is preliminary data.</text>
</comment>
<dbReference type="Proteomes" id="UP001063166">
    <property type="component" value="Unassembled WGS sequence"/>
</dbReference>
<sequence>MPSRKLMGVWVALDFLLLAAGAVTLALALAWKAEHANTLLNLVLTPNYLTAGMVLGIALLVTFAISIGAIVQKNHVTIGLVVLNYTLLVDAIGIVVIGTFIWFFTLQERNNFHVRWQDASRDTRIKLQDQLKCCGYFNGTDLAEIGGGFCQSQEFVAALNTSVLTNFCVQPITNYADMTLNNVFTYVYYLSLPHSCPEQHLLELYMATWLLFCVFCSRRFVLSRRGKKMNDSGKSTQSAEDADSSEKPPHLSQLPIFTLSNSLYPFFTFLLLSH</sequence>
<proteinExistence type="predicted"/>
<name>A0A9P3UI98_LYOSH</name>
<keyword evidence="2" id="KW-1133">Transmembrane helix</keyword>
<organism evidence="3 4">
    <name type="scientific">Lyophyllum shimeji</name>
    <name type="common">Hon-shimeji</name>
    <name type="synonym">Tricholoma shimeji</name>
    <dbReference type="NCBI Taxonomy" id="47721"/>
    <lineage>
        <taxon>Eukaryota</taxon>
        <taxon>Fungi</taxon>
        <taxon>Dikarya</taxon>
        <taxon>Basidiomycota</taxon>
        <taxon>Agaricomycotina</taxon>
        <taxon>Agaricomycetes</taxon>
        <taxon>Agaricomycetidae</taxon>
        <taxon>Agaricales</taxon>
        <taxon>Tricholomatineae</taxon>
        <taxon>Lyophyllaceae</taxon>
        <taxon>Lyophyllum</taxon>
    </lineage>
</organism>
<keyword evidence="2" id="KW-0812">Transmembrane</keyword>
<evidence type="ECO:0000256" key="1">
    <source>
        <dbReference type="SAM" id="MobiDB-lite"/>
    </source>
</evidence>
<evidence type="ECO:0000313" key="3">
    <source>
        <dbReference type="EMBL" id="GLB35154.1"/>
    </source>
</evidence>
<feature type="transmembrane region" description="Helical" evidence="2">
    <location>
        <begin position="82"/>
        <end position="104"/>
    </location>
</feature>
<feature type="region of interest" description="Disordered" evidence="1">
    <location>
        <begin position="228"/>
        <end position="248"/>
    </location>
</feature>
<keyword evidence="2" id="KW-0472">Membrane</keyword>